<feature type="domain" description="Coenzyme Q-binding protein COQ10 START" evidence="2">
    <location>
        <begin position="10"/>
        <end position="125"/>
    </location>
</feature>
<dbReference type="InterPro" id="IPR023393">
    <property type="entry name" value="START-like_dom_sf"/>
</dbReference>
<dbReference type="AlphaFoldDB" id="A0A919UKD0"/>
<dbReference type="Proteomes" id="UP000652354">
    <property type="component" value="Unassembled WGS sequence"/>
</dbReference>
<evidence type="ECO:0000313" key="3">
    <source>
        <dbReference type="EMBL" id="GIG53578.1"/>
    </source>
</evidence>
<dbReference type="EMBL" id="BONR01000001">
    <property type="protein sequence ID" value="GIG53578.1"/>
    <property type="molecule type" value="Genomic_DNA"/>
</dbReference>
<dbReference type="Gene3D" id="3.30.530.20">
    <property type="match status" value="1"/>
</dbReference>
<gene>
    <name evidence="3" type="ORF">Dac01nite_03300</name>
</gene>
<evidence type="ECO:0000256" key="1">
    <source>
        <dbReference type="SAM" id="MobiDB-lite"/>
    </source>
</evidence>
<dbReference type="PANTHER" id="PTHR33824">
    <property type="entry name" value="POLYKETIDE CYCLASE/DEHYDRASE AND LIPID TRANSPORT SUPERFAMILY PROTEIN"/>
    <property type="match status" value="1"/>
</dbReference>
<dbReference type="RefSeq" id="WP_203653029.1">
    <property type="nucleotide sequence ID" value="NZ_BONR01000001.1"/>
</dbReference>
<comment type="caution">
    <text evidence="3">The sequence shown here is derived from an EMBL/GenBank/DDBJ whole genome shotgun (WGS) entry which is preliminary data.</text>
</comment>
<dbReference type="CDD" id="cd07817">
    <property type="entry name" value="SRPBCC_8"/>
    <property type="match status" value="1"/>
</dbReference>
<accession>A0A919UKD0</accession>
<keyword evidence="4" id="KW-1185">Reference proteome</keyword>
<dbReference type="SUPFAM" id="SSF55961">
    <property type="entry name" value="Bet v1-like"/>
    <property type="match status" value="1"/>
</dbReference>
<sequence>MPTAQSTIDVNVPLSTAYNQWTQLETFPHFMSGVESVTQLEDSRTHWVTNIGGVQREFDAHITDQVPDQHMEWHSVGELDQGGRVSFESLDPQTTRVSLTVDWDPQGFAEKAGAAVGVDDALVRGDLERFKSFIEERGVEDGAWRGEIRDAGTSTTGDEPIDPQI</sequence>
<organism evidence="3 4">
    <name type="scientific">Demequina activiva</name>
    <dbReference type="NCBI Taxonomy" id="1582364"/>
    <lineage>
        <taxon>Bacteria</taxon>
        <taxon>Bacillati</taxon>
        <taxon>Actinomycetota</taxon>
        <taxon>Actinomycetes</taxon>
        <taxon>Micrococcales</taxon>
        <taxon>Demequinaceae</taxon>
        <taxon>Demequina</taxon>
    </lineage>
</organism>
<dbReference type="PANTHER" id="PTHR33824:SF7">
    <property type="entry name" value="POLYKETIDE CYCLASE_DEHYDRASE AND LIPID TRANSPORT SUPERFAMILY PROTEIN"/>
    <property type="match status" value="1"/>
</dbReference>
<evidence type="ECO:0000259" key="2">
    <source>
        <dbReference type="Pfam" id="PF03364"/>
    </source>
</evidence>
<feature type="region of interest" description="Disordered" evidence="1">
    <location>
        <begin position="144"/>
        <end position="165"/>
    </location>
</feature>
<name>A0A919UKD0_9MICO</name>
<dbReference type="InterPro" id="IPR047137">
    <property type="entry name" value="ORF3"/>
</dbReference>
<evidence type="ECO:0000313" key="4">
    <source>
        <dbReference type="Proteomes" id="UP000652354"/>
    </source>
</evidence>
<protein>
    <submittedName>
        <fullName evidence="3">Cyclase</fullName>
    </submittedName>
</protein>
<proteinExistence type="predicted"/>
<dbReference type="InterPro" id="IPR005031">
    <property type="entry name" value="COQ10_START"/>
</dbReference>
<dbReference type="Pfam" id="PF03364">
    <property type="entry name" value="Polyketide_cyc"/>
    <property type="match status" value="1"/>
</dbReference>
<reference evidence="3" key="1">
    <citation type="submission" date="2021-01" db="EMBL/GenBank/DDBJ databases">
        <title>Whole genome shotgun sequence of Demequina activiva NBRC 110675.</title>
        <authorList>
            <person name="Komaki H."/>
            <person name="Tamura T."/>
        </authorList>
    </citation>
    <scope>NUCLEOTIDE SEQUENCE</scope>
    <source>
        <strain evidence="3">NBRC 110675</strain>
    </source>
</reference>